<gene>
    <name evidence="1" type="ORF">Taro_021154</name>
</gene>
<keyword evidence="2" id="KW-1185">Reference proteome</keyword>
<dbReference type="Proteomes" id="UP000652761">
    <property type="component" value="Unassembled WGS sequence"/>
</dbReference>
<comment type="caution">
    <text evidence="1">The sequence shown here is derived from an EMBL/GenBank/DDBJ whole genome shotgun (WGS) entry which is preliminary data.</text>
</comment>
<accession>A0A843V0L3</accession>
<proteinExistence type="predicted"/>
<protein>
    <submittedName>
        <fullName evidence="1">Uncharacterized protein</fullName>
    </submittedName>
</protein>
<evidence type="ECO:0000313" key="2">
    <source>
        <dbReference type="Proteomes" id="UP000652761"/>
    </source>
</evidence>
<dbReference type="AlphaFoldDB" id="A0A843V0L3"/>
<reference evidence="1" key="1">
    <citation type="submission" date="2017-07" db="EMBL/GenBank/DDBJ databases">
        <title>Taro Niue Genome Assembly and Annotation.</title>
        <authorList>
            <person name="Atibalentja N."/>
            <person name="Keating K."/>
            <person name="Fields C.J."/>
        </authorList>
    </citation>
    <scope>NUCLEOTIDE SEQUENCE</scope>
    <source>
        <strain evidence="1">Niue_2</strain>
        <tissue evidence="1">Leaf</tissue>
    </source>
</reference>
<dbReference type="EMBL" id="NMUH01001071">
    <property type="protein sequence ID" value="MQL88586.1"/>
    <property type="molecule type" value="Genomic_DNA"/>
</dbReference>
<sequence>MKITKCHKYSNTLISALGVGLQRLLHKCLVTNYTCMPKQVVSLKDSATSKMAFLRVLEQALVQSEVGDAFLDDPASSLMQQVAGSSFRTSDFGLQRSEKLAFTSLDAGVSVGVHMVDADTTSTSVDIDANLAFGQNSKSCRNH</sequence>
<organism evidence="1 2">
    <name type="scientific">Colocasia esculenta</name>
    <name type="common">Wild taro</name>
    <name type="synonym">Arum esculentum</name>
    <dbReference type="NCBI Taxonomy" id="4460"/>
    <lineage>
        <taxon>Eukaryota</taxon>
        <taxon>Viridiplantae</taxon>
        <taxon>Streptophyta</taxon>
        <taxon>Embryophyta</taxon>
        <taxon>Tracheophyta</taxon>
        <taxon>Spermatophyta</taxon>
        <taxon>Magnoliopsida</taxon>
        <taxon>Liliopsida</taxon>
        <taxon>Araceae</taxon>
        <taxon>Aroideae</taxon>
        <taxon>Colocasieae</taxon>
        <taxon>Colocasia</taxon>
    </lineage>
</organism>
<name>A0A843V0L3_COLES</name>
<feature type="non-terminal residue" evidence="1">
    <location>
        <position position="1"/>
    </location>
</feature>
<evidence type="ECO:0000313" key="1">
    <source>
        <dbReference type="EMBL" id="MQL88586.1"/>
    </source>
</evidence>